<evidence type="ECO:0000256" key="2">
    <source>
        <dbReference type="PROSITE-ProRule" id="PRU00703"/>
    </source>
</evidence>
<feature type="domain" description="CBS" evidence="3">
    <location>
        <begin position="43"/>
        <end position="101"/>
    </location>
</feature>
<evidence type="ECO:0000259" key="3">
    <source>
        <dbReference type="PROSITE" id="PS51371"/>
    </source>
</evidence>
<name>A0AAW9RAK2_9HYPH</name>
<dbReference type="PROSITE" id="PS51371">
    <property type="entry name" value="CBS"/>
    <property type="match status" value="2"/>
</dbReference>
<organism evidence="4 5">
    <name type="scientific">Microbaculum marinum</name>
    <dbReference type="NCBI Taxonomy" id="1764581"/>
    <lineage>
        <taxon>Bacteria</taxon>
        <taxon>Pseudomonadati</taxon>
        <taxon>Pseudomonadota</taxon>
        <taxon>Alphaproteobacteria</taxon>
        <taxon>Hyphomicrobiales</taxon>
        <taxon>Tepidamorphaceae</taxon>
        <taxon>Microbaculum</taxon>
    </lineage>
</organism>
<evidence type="ECO:0000313" key="5">
    <source>
        <dbReference type="Proteomes" id="UP001378188"/>
    </source>
</evidence>
<dbReference type="InterPro" id="IPR000644">
    <property type="entry name" value="CBS_dom"/>
</dbReference>
<proteinExistence type="predicted"/>
<feature type="domain" description="CBS" evidence="3">
    <location>
        <begin position="109"/>
        <end position="167"/>
    </location>
</feature>
<sequence length="180" mass="20004">MTMDGTFPTEAAANNGNGYWKSFMNPWPLKETFVKVDTLLPAARERLVTISDKAQLTEAAARLGTGHTGLVVVCDDAGRMAGVVSKTDIVSRISQCEGHTCTMMVASVMTRSVASCRPDDSLQMAWNLMKERGYLHIPVVDRENRPLGTLFARDVLQALLREVEYEEDLLRDYVMGIGYR</sequence>
<dbReference type="Proteomes" id="UP001378188">
    <property type="component" value="Unassembled WGS sequence"/>
</dbReference>
<evidence type="ECO:0000313" key="4">
    <source>
        <dbReference type="EMBL" id="MEJ8570359.1"/>
    </source>
</evidence>
<dbReference type="SUPFAM" id="SSF54631">
    <property type="entry name" value="CBS-domain pair"/>
    <property type="match status" value="1"/>
</dbReference>
<dbReference type="AlphaFoldDB" id="A0AAW9RAK2"/>
<reference evidence="4 5" key="1">
    <citation type="submission" date="2024-02" db="EMBL/GenBank/DDBJ databases">
        <title>Genome analysis and characterization of Microbaculum marinisediminis sp. nov., isolated from marine sediment.</title>
        <authorList>
            <person name="Du Z.-J."/>
            <person name="Ye Y.-Q."/>
            <person name="Zhang Z.-R."/>
            <person name="Yuan S.-M."/>
            <person name="Zhang X.-Y."/>
        </authorList>
    </citation>
    <scope>NUCLEOTIDE SEQUENCE [LARGE SCALE GENOMIC DNA]</scope>
    <source>
        <strain evidence="4 5">SDUM1044001</strain>
    </source>
</reference>
<dbReference type="PANTHER" id="PTHR43080:SF2">
    <property type="entry name" value="CBS DOMAIN-CONTAINING PROTEIN"/>
    <property type="match status" value="1"/>
</dbReference>
<dbReference type="PANTHER" id="PTHR43080">
    <property type="entry name" value="CBS DOMAIN-CONTAINING PROTEIN CBSX3, MITOCHONDRIAL"/>
    <property type="match status" value="1"/>
</dbReference>
<dbReference type="Pfam" id="PF00571">
    <property type="entry name" value="CBS"/>
    <property type="match status" value="2"/>
</dbReference>
<dbReference type="CDD" id="cd02205">
    <property type="entry name" value="CBS_pair_SF"/>
    <property type="match status" value="1"/>
</dbReference>
<dbReference type="EMBL" id="JAZHOF010000001">
    <property type="protein sequence ID" value="MEJ8570359.1"/>
    <property type="molecule type" value="Genomic_DNA"/>
</dbReference>
<keyword evidence="5" id="KW-1185">Reference proteome</keyword>
<dbReference type="RefSeq" id="WP_340328090.1">
    <property type="nucleotide sequence ID" value="NZ_JAZHOF010000001.1"/>
</dbReference>
<dbReference type="InterPro" id="IPR051257">
    <property type="entry name" value="Diverse_CBS-Domain"/>
</dbReference>
<gene>
    <name evidence="4" type="ORF">V3328_02675</name>
</gene>
<dbReference type="InterPro" id="IPR046342">
    <property type="entry name" value="CBS_dom_sf"/>
</dbReference>
<keyword evidence="1 2" id="KW-0129">CBS domain</keyword>
<protein>
    <submittedName>
        <fullName evidence="4">CBS domain-containing protein</fullName>
    </submittedName>
</protein>
<accession>A0AAW9RAK2</accession>
<comment type="caution">
    <text evidence="4">The sequence shown here is derived from an EMBL/GenBank/DDBJ whole genome shotgun (WGS) entry which is preliminary data.</text>
</comment>
<dbReference type="SMART" id="SM00116">
    <property type="entry name" value="CBS"/>
    <property type="match status" value="2"/>
</dbReference>
<dbReference type="Gene3D" id="3.10.580.10">
    <property type="entry name" value="CBS-domain"/>
    <property type="match status" value="1"/>
</dbReference>
<evidence type="ECO:0000256" key="1">
    <source>
        <dbReference type="ARBA" id="ARBA00023122"/>
    </source>
</evidence>